<dbReference type="Proteomes" id="UP001652338">
    <property type="component" value="Unassembled WGS sequence"/>
</dbReference>
<keyword evidence="4" id="KW-1185">Reference proteome</keyword>
<comment type="caution">
    <text evidence="3">The sequence shown here is derived from an EMBL/GenBank/DDBJ whole genome shotgun (WGS) entry which is preliminary data.</text>
</comment>
<keyword evidence="1" id="KW-0456">Lyase</keyword>
<name>A0ABT2SP16_9FIRM</name>
<dbReference type="InterPro" id="IPR006680">
    <property type="entry name" value="Amidohydro-rel"/>
</dbReference>
<feature type="domain" description="Amidohydrolase-related" evidence="2">
    <location>
        <begin position="4"/>
        <end position="245"/>
    </location>
</feature>
<evidence type="ECO:0000313" key="3">
    <source>
        <dbReference type="EMBL" id="MCU6726020.1"/>
    </source>
</evidence>
<sequence length="250" mass="28002">MRAIDVHAHLGDDVVFGHSITEKDLLDGYQDTIVRGAIVQPSLPRFSVEANREIHDRIARFCECKEMKIWGMASIYPHFTHEEYKAEAYRCVKELGFVGLKLTPIGHACDPESEDGMHAFAVANELGVPMMVHTGSGIPFSSPMHVMKAAKEFPELKIVLAHAGMGIMTREAVILAKLCPNVYLEPTWIGVANMKGIYTELGAEKMMFSSDHVNNVAVQYETLRTVIPEKDMEQVLYRTAEEVYQISLYA</sequence>
<evidence type="ECO:0000259" key="2">
    <source>
        <dbReference type="Pfam" id="PF04909"/>
    </source>
</evidence>
<dbReference type="EMBL" id="JAOQKE010000017">
    <property type="protein sequence ID" value="MCU6726020.1"/>
    <property type="molecule type" value="Genomic_DNA"/>
</dbReference>
<dbReference type="InterPro" id="IPR032465">
    <property type="entry name" value="ACMSD"/>
</dbReference>
<dbReference type="RefSeq" id="WP_262655272.1">
    <property type="nucleotide sequence ID" value="NZ_JAOQKE010000017.1"/>
</dbReference>
<evidence type="ECO:0000256" key="1">
    <source>
        <dbReference type="ARBA" id="ARBA00023239"/>
    </source>
</evidence>
<dbReference type="InterPro" id="IPR032466">
    <property type="entry name" value="Metal_Hydrolase"/>
</dbReference>
<dbReference type="PANTHER" id="PTHR21240:SF28">
    <property type="entry name" value="ISO-OROTATE DECARBOXYLASE (EUROFUNG)"/>
    <property type="match status" value="1"/>
</dbReference>
<dbReference type="SUPFAM" id="SSF51556">
    <property type="entry name" value="Metallo-dependent hydrolases"/>
    <property type="match status" value="1"/>
</dbReference>
<accession>A0ABT2SP16</accession>
<dbReference type="CDD" id="cd01292">
    <property type="entry name" value="metallo-dependent_hydrolases"/>
    <property type="match status" value="1"/>
</dbReference>
<gene>
    <name evidence="3" type="ORF">OCV47_11830</name>
</gene>
<dbReference type="PANTHER" id="PTHR21240">
    <property type="entry name" value="2-AMINO-3-CARBOXYLMUCONATE-6-SEMIALDEHYDE DECARBOXYLASE"/>
    <property type="match status" value="1"/>
</dbReference>
<organism evidence="3 4">
    <name type="scientific">Muricoprocola aceti</name>
    <dbReference type="NCBI Taxonomy" id="2981772"/>
    <lineage>
        <taxon>Bacteria</taxon>
        <taxon>Bacillati</taxon>
        <taxon>Bacillota</taxon>
        <taxon>Clostridia</taxon>
        <taxon>Lachnospirales</taxon>
        <taxon>Lachnospiraceae</taxon>
        <taxon>Muricoprocola</taxon>
    </lineage>
</organism>
<dbReference type="Gene3D" id="3.20.20.140">
    <property type="entry name" value="Metal-dependent hydrolases"/>
    <property type="match status" value="1"/>
</dbReference>
<reference evidence="3 4" key="1">
    <citation type="journal article" date="2021" name="ISME Commun">
        <title>Automated analysis of genomic sequences facilitates high-throughput and comprehensive description of bacteria.</title>
        <authorList>
            <person name="Hitch T.C.A."/>
        </authorList>
    </citation>
    <scope>NUCLEOTIDE SEQUENCE [LARGE SCALE GENOMIC DNA]</scope>
    <source>
        <strain evidence="3 4">Sanger_29</strain>
    </source>
</reference>
<protein>
    <submittedName>
        <fullName evidence="3">Amidohydrolase family protein</fullName>
    </submittedName>
</protein>
<dbReference type="Pfam" id="PF04909">
    <property type="entry name" value="Amidohydro_2"/>
    <property type="match status" value="1"/>
</dbReference>
<evidence type="ECO:0000313" key="4">
    <source>
        <dbReference type="Proteomes" id="UP001652338"/>
    </source>
</evidence>
<proteinExistence type="predicted"/>